<organism evidence="4 5">
    <name type="scientific">Luteimonas wenzhouensis</name>
    <dbReference type="NCBI Taxonomy" id="2599615"/>
    <lineage>
        <taxon>Bacteria</taxon>
        <taxon>Pseudomonadati</taxon>
        <taxon>Pseudomonadota</taxon>
        <taxon>Gammaproteobacteria</taxon>
        <taxon>Lysobacterales</taxon>
        <taxon>Lysobacteraceae</taxon>
        <taxon>Luteimonas</taxon>
    </lineage>
</organism>
<feature type="signal peptide" evidence="1">
    <location>
        <begin position="1"/>
        <end position="17"/>
    </location>
</feature>
<comment type="caution">
    <text evidence="4">The sequence shown here is derived from an EMBL/GenBank/DDBJ whole genome shotgun (WGS) entry which is preliminary data.</text>
</comment>
<feature type="domain" description="Peptidase M16 C-terminal" evidence="3">
    <location>
        <begin position="205"/>
        <end position="379"/>
    </location>
</feature>
<evidence type="ECO:0000313" key="5">
    <source>
        <dbReference type="Proteomes" id="UP000315949"/>
    </source>
</evidence>
<dbReference type="InterPro" id="IPR011249">
    <property type="entry name" value="Metalloenz_LuxS/M16"/>
</dbReference>
<accession>A0A5C5U3B6</accession>
<dbReference type="GO" id="GO:0046872">
    <property type="term" value="F:metal ion binding"/>
    <property type="evidence" value="ECO:0007669"/>
    <property type="project" value="InterPro"/>
</dbReference>
<feature type="domain" description="Peptidase M16 N-terminal" evidence="2">
    <location>
        <begin position="71"/>
        <end position="194"/>
    </location>
</feature>
<dbReference type="SUPFAM" id="SSF63411">
    <property type="entry name" value="LuxS/MPP-like metallohydrolase"/>
    <property type="match status" value="2"/>
</dbReference>
<feature type="chain" id="PRO_5022855058" evidence="1">
    <location>
        <begin position="18"/>
        <end position="466"/>
    </location>
</feature>
<name>A0A5C5U3B6_9GAMM</name>
<dbReference type="OrthoDB" id="9811314at2"/>
<keyword evidence="5" id="KW-1185">Reference proteome</keyword>
<dbReference type="InterPro" id="IPR007863">
    <property type="entry name" value="Peptidase_M16_C"/>
</dbReference>
<dbReference type="Pfam" id="PF00675">
    <property type="entry name" value="Peptidase_M16"/>
    <property type="match status" value="1"/>
</dbReference>
<evidence type="ECO:0000259" key="2">
    <source>
        <dbReference type="Pfam" id="PF00675"/>
    </source>
</evidence>
<dbReference type="EMBL" id="VOHE01000002">
    <property type="protein sequence ID" value="TWT20943.1"/>
    <property type="molecule type" value="Genomic_DNA"/>
</dbReference>
<keyword evidence="1" id="KW-0732">Signal</keyword>
<dbReference type="InterPro" id="IPR011765">
    <property type="entry name" value="Pept_M16_N"/>
</dbReference>
<evidence type="ECO:0000259" key="3">
    <source>
        <dbReference type="Pfam" id="PF05193"/>
    </source>
</evidence>
<evidence type="ECO:0000313" key="4">
    <source>
        <dbReference type="EMBL" id="TWT20943.1"/>
    </source>
</evidence>
<reference evidence="4 5" key="1">
    <citation type="submission" date="2019-07" db="EMBL/GenBank/DDBJ databases">
        <title>Luteimonas sp. YD-1 nov., isolated from acidic soil.</title>
        <authorList>
            <person name="Zhou J."/>
        </authorList>
    </citation>
    <scope>NUCLEOTIDE SEQUENCE [LARGE SCALE GENOMIC DNA]</scope>
    <source>
        <strain evidence="4 5">YD-1</strain>
    </source>
</reference>
<dbReference type="Gene3D" id="3.30.830.10">
    <property type="entry name" value="Metalloenzyme, LuxS/M16 peptidase-like"/>
    <property type="match status" value="2"/>
</dbReference>
<sequence length="466" mass="49369">MQLFLLAACVLAAPVIAAGPAVLPPDLPPYAPDKPLPVPQIERRTLDNGLEVWVVPRDGVPRVDYVLAMRDAGHGADPADAPGFAALFAGLLSEGTARRDSRAIAEAAQSYGGGVAASASNDGVLVSANALTSHAAPMLSLLAEIVREPAFPDNEVALGKANALQSLRAAQAQPSFRAARELLAATFGDHPYARTQPTEDSIAAVTPEALRRAHAQRFRPDRALLVVAGRVEPEEIFRLAQSAFGDWTATGPAPDPAPAAPREAAPARVLVQRDGSVQATLRLGRPALAATDADYVPAILTGTLLGGGFSSRVNQNLREDKGYTYGASAGFSTSRMGGRVQAGADVRNEVAGAALQEFFSEFRRLAQEPVPEQELLDNKRYVAGGYLITNQLQGAVASTLASNWLVGLPPEFLSSYVPRIQQVDADQVRGIARRYFDPKDLSIIVVGDAAAIEEQLGEYGQFRKVE</sequence>
<dbReference type="PANTHER" id="PTHR11851">
    <property type="entry name" value="METALLOPROTEASE"/>
    <property type="match status" value="1"/>
</dbReference>
<dbReference type="Pfam" id="PF05193">
    <property type="entry name" value="Peptidase_M16_C"/>
    <property type="match status" value="1"/>
</dbReference>
<dbReference type="PANTHER" id="PTHR11851:SF224">
    <property type="entry name" value="PROCESSING PROTEASE"/>
    <property type="match status" value="1"/>
</dbReference>
<dbReference type="Proteomes" id="UP000315949">
    <property type="component" value="Unassembled WGS sequence"/>
</dbReference>
<dbReference type="AlphaFoldDB" id="A0A5C5U3B6"/>
<protein>
    <submittedName>
        <fullName evidence="4">Insulinase family protein</fullName>
    </submittedName>
</protein>
<dbReference type="InterPro" id="IPR050361">
    <property type="entry name" value="MPP/UQCRC_Complex"/>
</dbReference>
<evidence type="ECO:0000256" key="1">
    <source>
        <dbReference type="SAM" id="SignalP"/>
    </source>
</evidence>
<gene>
    <name evidence="4" type="ORF">FQY79_04400</name>
</gene>
<proteinExistence type="predicted"/>